<evidence type="ECO:0000256" key="7">
    <source>
        <dbReference type="ARBA" id="ARBA00022676"/>
    </source>
</evidence>
<dbReference type="FunFam" id="3.90.1170.20:FF:000001">
    <property type="entry name" value="Nicotinate-nucleotide diphosphorylase (Carboxylating)"/>
    <property type="match status" value="1"/>
</dbReference>
<evidence type="ECO:0000256" key="13">
    <source>
        <dbReference type="PIRSR" id="PIRSR006250-1"/>
    </source>
</evidence>
<dbReference type="Gene3D" id="3.20.20.70">
    <property type="entry name" value="Aldolase class I"/>
    <property type="match status" value="1"/>
</dbReference>
<dbReference type="CDD" id="cd01572">
    <property type="entry name" value="QPRTase"/>
    <property type="match status" value="1"/>
</dbReference>
<organism evidence="16 17">
    <name type="scientific">Pseudidiomarina maritima</name>
    <dbReference type="NCBI Taxonomy" id="519453"/>
    <lineage>
        <taxon>Bacteria</taxon>
        <taxon>Pseudomonadati</taxon>
        <taxon>Pseudomonadota</taxon>
        <taxon>Gammaproteobacteria</taxon>
        <taxon>Alteromonadales</taxon>
        <taxon>Idiomarinaceae</taxon>
        <taxon>Pseudidiomarina</taxon>
    </lineage>
</organism>
<evidence type="ECO:0000256" key="11">
    <source>
        <dbReference type="ARBA" id="ARBA00069173"/>
    </source>
</evidence>
<comment type="subunit">
    <text evidence="4">Hexamer formed by 3 homodimers.</text>
</comment>
<protein>
    <recommendedName>
        <fullName evidence="11">Probable nicotinate-nucleotide pyrophosphorylase [carboxylating]</fullName>
        <ecNumber evidence="5">2.4.2.19</ecNumber>
    </recommendedName>
    <alternativeName>
        <fullName evidence="9">Quinolinate phosphoribosyltransferase [decarboxylating]</fullName>
    </alternativeName>
</protein>
<evidence type="ECO:0000256" key="12">
    <source>
        <dbReference type="PIRNR" id="PIRNR006250"/>
    </source>
</evidence>
<dbReference type="EC" id="2.4.2.19" evidence="5"/>
<evidence type="ECO:0000256" key="8">
    <source>
        <dbReference type="ARBA" id="ARBA00022679"/>
    </source>
</evidence>
<feature type="domain" description="Quinolinate phosphoribosyl transferase N-terminal" evidence="15">
    <location>
        <begin position="34"/>
        <end position="118"/>
    </location>
</feature>
<keyword evidence="17" id="KW-1185">Reference proteome</keyword>
<evidence type="ECO:0000256" key="9">
    <source>
        <dbReference type="ARBA" id="ARBA00033102"/>
    </source>
</evidence>
<dbReference type="InterPro" id="IPR002638">
    <property type="entry name" value="Quinolinate_PRibosylTrfase_C"/>
</dbReference>
<dbReference type="FunFam" id="3.20.20.70:FF:000030">
    <property type="entry name" value="Nicotinate-nucleotide pyrophosphorylase, carboxylating"/>
    <property type="match status" value="1"/>
</dbReference>
<dbReference type="SUPFAM" id="SSF54675">
    <property type="entry name" value="Nicotinate/Quinolinate PRTase N-terminal domain-like"/>
    <property type="match status" value="1"/>
</dbReference>
<evidence type="ECO:0000256" key="2">
    <source>
        <dbReference type="ARBA" id="ARBA00004893"/>
    </source>
</evidence>
<evidence type="ECO:0000256" key="10">
    <source>
        <dbReference type="ARBA" id="ARBA00047445"/>
    </source>
</evidence>
<keyword evidence="8 12" id="KW-0808">Transferase</keyword>
<feature type="binding site" evidence="13">
    <location>
        <position position="204"/>
    </location>
    <ligand>
        <name>substrate</name>
    </ligand>
</feature>
<dbReference type="PANTHER" id="PTHR32179:SF3">
    <property type="entry name" value="NICOTINATE-NUCLEOTIDE PYROPHOSPHORYLASE [CARBOXYLATING]"/>
    <property type="match status" value="1"/>
</dbReference>
<keyword evidence="6" id="KW-0662">Pyridine nucleotide biosynthesis</keyword>
<gene>
    <name evidence="16" type="ORF">SAMN04488070_1283</name>
</gene>
<dbReference type="PIRSF" id="PIRSF006250">
    <property type="entry name" value="NadC_ModD"/>
    <property type="match status" value="1"/>
</dbReference>
<dbReference type="NCBIfam" id="TIGR00078">
    <property type="entry name" value="nadC"/>
    <property type="match status" value="1"/>
</dbReference>
<dbReference type="GO" id="GO:0034213">
    <property type="term" value="P:quinolinate catabolic process"/>
    <property type="evidence" value="ECO:0007669"/>
    <property type="project" value="TreeGrafter"/>
</dbReference>
<keyword evidence="7 12" id="KW-0328">Glycosyltransferase</keyword>
<dbReference type="Proteomes" id="UP000199424">
    <property type="component" value="Unassembled WGS sequence"/>
</dbReference>
<comment type="pathway">
    <text evidence="2">Cofactor biosynthesis; NAD(+) biosynthesis; nicotinate D-ribonucleotide from quinolinate: step 1/1.</text>
</comment>
<dbReference type="InterPro" id="IPR037128">
    <property type="entry name" value="Quinolinate_PRibosylTase_N_sf"/>
</dbReference>
<comment type="function">
    <text evidence="1">Involved in the catabolism of quinolinic acid (QA).</text>
</comment>
<dbReference type="Pfam" id="PF02749">
    <property type="entry name" value="QRPTase_N"/>
    <property type="match status" value="1"/>
</dbReference>
<dbReference type="PANTHER" id="PTHR32179">
    <property type="entry name" value="NICOTINATE-NUCLEOTIDE PYROPHOSPHORYLASE [CARBOXYLATING]"/>
    <property type="match status" value="1"/>
</dbReference>
<dbReference type="RefSeq" id="WP_092856483.1">
    <property type="nucleotide sequence ID" value="NZ_FOYU01000001.1"/>
</dbReference>
<dbReference type="AlphaFoldDB" id="A0A1I6GVV2"/>
<dbReference type="GO" id="GO:0009435">
    <property type="term" value="P:NAD+ biosynthetic process"/>
    <property type="evidence" value="ECO:0007669"/>
    <property type="project" value="UniProtKB-UniPathway"/>
</dbReference>
<feature type="binding site" evidence="13">
    <location>
        <position position="175"/>
    </location>
    <ligand>
        <name>substrate</name>
    </ligand>
</feature>
<evidence type="ECO:0000256" key="1">
    <source>
        <dbReference type="ARBA" id="ARBA00003237"/>
    </source>
</evidence>
<evidence type="ECO:0000259" key="14">
    <source>
        <dbReference type="Pfam" id="PF01729"/>
    </source>
</evidence>
<dbReference type="UniPathway" id="UPA00253">
    <property type="reaction ID" value="UER00331"/>
</dbReference>
<feature type="domain" description="Quinolinate phosphoribosyl transferase C-terminal" evidence="14">
    <location>
        <begin position="120"/>
        <end position="284"/>
    </location>
</feature>
<accession>A0A1I6GVV2</accession>
<dbReference type="InterPro" id="IPR004393">
    <property type="entry name" value="NadC"/>
</dbReference>
<reference evidence="17" key="1">
    <citation type="submission" date="2016-10" db="EMBL/GenBank/DDBJ databases">
        <authorList>
            <person name="Varghese N."/>
            <person name="Submissions S."/>
        </authorList>
    </citation>
    <scope>NUCLEOTIDE SEQUENCE [LARGE SCALE GENOMIC DNA]</scope>
    <source>
        <strain evidence="17">CGMCC 1.7285</strain>
    </source>
</reference>
<sequence>MDTRVDSTLLASDREQMVQRALQEDLNGLSAELDITAQLIPATEQARATVITREDAVVCGVEWVNEVFKQLGDAVAVTWHVADGDAVEADTVLCELEGPAQVILTGERTALNFLQTLSGVATTTAHYVRHLEGSDTRLLDTRKTIPGLRTALKYAVVCGGGFNHRIGLYDAYLIKENHIMACGGIVQAIRKARELNPGKPVEVEVENLDEYQDALQAGADIIMLDNFPLHDIYTAVEQRTGQTRLEVSGNITDKRLKELALTGVDYISSGALTKNIQAIDLSLRFQKL</sequence>
<dbReference type="EMBL" id="FOYU01000001">
    <property type="protein sequence ID" value="SFR46318.1"/>
    <property type="molecule type" value="Genomic_DNA"/>
</dbReference>
<dbReference type="InterPro" id="IPR022412">
    <property type="entry name" value="Quinolinate_PRibosylTrfase_N"/>
</dbReference>
<feature type="binding site" evidence="13">
    <location>
        <begin position="248"/>
        <end position="250"/>
    </location>
    <ligand>
        <name>substrate</name>
    </ligand>
</feature>
<feature type="binding site" evidence="13">
    <location>
        <position position="108"/>
    </location>
    <ligand>
        <name>substrate</name>
    </ligand>
</feature>
<name>A0A1I6GVV2_9GAMM</name>
<dbReference type="InterPro" id="IPR027277">
    <property type="entry name" value="NadC/ModD"/>
</dbReference>
<feature type="binding site" evidence="13">
    <location>
        <position position="225"/>
    </location>
    <ligand>
        <name>substrate</name>
    </ligand>
</feature>
<evidence type="ECO:0000313" key="16">
    <source>
        <dbReference type="EMBL" id="SFR46318.1"/>
    </source>
</evidence>
<evidence type="ECO:0000313" key="17">
    <source>
        <dbReference type="Proteomes" id="UP000199424"/>
    </source>
</evidence>
<proteinExistence type="inferred from homology"/>
<comment type="catalytic activity">
    <reaction evidence="10">
        <text>nicotinate beta-D-ribonucleotide + CO2 + diphosphate = quinolinate + 5-phospho-alpha-D-ribose 1-diphosphate + 2 H(+)</text>
        <dbReference type="Rhea" id="RHEA:12733"/>
        <dbReference type="ChEBI" id="CHEBI:15378"/>
        <dbReference type="ChEBI" id="CHEBI:16526"/>
        <dbReference type="ChEBI" id="CHEBI:29959"/>
        <dbReference type="ChEBI" id="CHEBI:33019"/>
        <dbReference type="ChEBI" id="CHEBI:57502"/>
        <dbReference type="ChEBI" id="CHEBI:58017"/>
        <dbReference type="EC" id="2.4.2.19"/>
    </reaction>
</comment>
<evidence type="ECO:0000256" key="3">
    <source>
        <dbReference type="ARBA" id="ARBA00009400"/>
    </source>
</evidence>
<dbReference type="GO" id="GO:0005737">
    <property type="term" value="C:cytoplasm"/>
    <property type="evidence" value="ECO:0007669"/>
    <property type="project" value="TreeGrafter"/>
</dbReference>
<evidence type="ECO:0000256" key="5">
    <source>
        <dbReference type="ARBA" id="ARBA00011944"/>
    </source>
</evidence>
<dbReference type="InterPro" id="IPR013785">
    <property type="entry name" value="Aldolase_TIM"/>
</dbReference>
<dbReference type="SUPFAM" id="SSF51690">
    <property type="entry name" value="Nicotinate/Quinolinate PRTase C-terminal domain-like"/>
    <property type="match status" value="1"/>
</dbReference>
<dbReference type="Gene3D" id="3.90.1170.20">
    <property type="entry name" value="Quinolinate phosphoribosyl transferase, N-terminal domain"/>
    <property type="match status" value="1"/>
</dbReference>
<dbReference type="GO" id="GO:0004514">
    <property type="term" value="F:nicotinate-nucleotide diphosphorylase (carboxylating) activity"/>
    <property type="evidence" value="ECO:0007669"/>
    <property type="project" value="UniProtKB-EC"/>
</dbReference>
<comment type="similarity">
    <text evidence="3 12">Belongs to the NadC/ModD family.</text>
</comment>
<dbReference type="InterPro" id="IPR036068">
    <property type="entry name" value="Nicotinate_pribotase-like_C"/>
</dbReference>
<feature type="binding site" evidence="13">
    <location>
        <begin position="269"/>
        <end position="271"/>
    </location>
    <ligand>
        <name>substrate</name>
    </ligand>
</feature>
<evidence type="ECO:0000256" key="4">
    <source>
        <dbReference type="ARBA" id="ARBA00011218"/>
    </source>
</evidence>
<dbReference type="Pfam" id="PF01729">
    <property type="entry name" value="QRPTase_C"/>
    <property type="match status" value="1"/>
</dbReference>
<evidence type="ECO:0000256" key="6">
    <source>
        <dbReference type="ARBA" id="ARBA00022642"/>
    </source>
</evidence>
<evidence type="ECO:0000259" key="15">
    <source>
        <dbReference type="Pfam" id="PF02749"/>
    </source>
</evidence>
<feature type="binding site" evidence="13">
    <location>
        <position position="165"/>
    </location>
    <ligand>
        <name>substrate</name>
    </ligand>
</feature>
<feature type="binding site" evidence="13">
    <location>
        <begin position="141"/>
        <end position="143"/>
    </location>
    <ligand>
        <name>substrate</name>
    </ligand>
</feature>